<sequence>MPPKKGAGRKPATATKSSASPTLPKPFVTAPSHLQPLYATLDPSHIYLVHVDAHPAAFKRKIFLVPLAMNVGIALLFAWRAWSVLPYYLSLLASAIGQANEYTILAASHSYGELSMVILRRTASFLVDFLLCIFVWPWPWEFFVGSSATTGSPLGWRWQTGFRDREIYVRRSRAWDAALGDVLGNADSDPSQRGEFWARVRDATNPLLLQGKTGYLLMDGSWDLDWDAMVLAAWLVDKKDAGLDDFSGPLVLLHSERFGWVVVSLGQGESDANEEHRRKQVFAFRDALTKLGKEDLFFRWIEIVQFETNKPGGFGAERQYETAEQIRELFKKNGVDFDAVWAEIVSTSQR</sequence>
<evidence type="ECO:0000256" key="1">
    <source>
        <dbReference type="SAM" id="MobiDB-lite"/>
    </source>
</evidence>
<keyword evidence="2" id="KW-1133">Transmembrane helix</keyword>
<dbReference type="EMBL" id="JAUKUD010000003">
    <property type="protein sequence ID" value="KAK0749824.1"/>
    <property type="molecule type" value="Genomic_DNA"/>
</dbReference>
<evidence type="ECO:0000313" key="4">
    <source>
        <dbReference type="Proteomes" id="UP001172155"/>
    </source>
</evidence>
<evidence type="ECO:0000256" key="2">
    <source>
        <dbReference type="SAM" id="Phobius"/>
    </source>
</evidence>
<feature type="transmembrane region" description="Helical" evidence="2">
    <location>
        <begin position="62"/>
        <end position="82"/>
    </location>
</feature>
<proteinExistence type="predicted"/>
<accession>A0AA40F250</accession>
<dbReference type="Proteomes" id="UP001172155">
    <property type="component" value="Unassembled WGS sequence"/>
</dbReference>
<protein>
    <submittedName>
        <fullName evidence="3">Uncharacterized protein</fullName>
    </submittedName>
</protein>
<name>A0AA40F250_9PEZI</name>
<keyword evidence="4" id="KW-1185">Reference proteome</keyword>
<reference evidence="3" key="1">
    <citation type="submission" date="2023-06" db="EMBL/GenBank/DDBJ databases">
        <title>Genome-scale phylogeny and comparative genomics of the fungal order Sordariales.</title>
        <authorList>
            <consortium name="Lawrence Berkeley National Laboratory"/>
            <person name="Hensen N."/>
            <person name="Bonometti L."/>
            <person name="Westerberg I."/>
            <person name="Brannstrom I.O."/>
            <person name="Guillou S."/>
            <person name="Cros-Aarteil S."/>
            <person name="Calhoun S."/>
            <person name="Haridas S."/>
            <person name="Kuo A."/>
            <person name="Mondo S."/>
            <person name="Pangilinan J."/>
            <person name="Riley R."/>
            <person name="LaButti K."/>
            <person name="Andreopoulos B."/>
            <person name="Lipzen A."/>
            <person name="Chen C."/>
            <person name="Yanf M."/>
            <person name="Daum C."/>
            <person name="Ng V."/>
            <person name="Clum A."/>
            <person name="Steindorff A."/>
            <person name="Ohm R."/>
            <person name="Martin F."/>
            <person name="Silar P."/>
            <person name="Natvig D."/>
            <person name="Lalanne C."/>
            <person name="Gautier V."/>
            <person name="Ament-velasquez S.L."/>
            <person name="Kruys A."/>
            <person name="Hutchinson M.I."/>
            <person name="Powell A.J."/>
            <person name="Barry K."/>
            <person name="Miller A.N."/>
            <person name="Grigoriev I.V."/>
            <person name="Debuchy R."/>
            <person name="Gladieux P."/>
            <person name="Thoren M.H."/>
            <person name="Johannesson H."/>
        </authorList>
    </citation>
    <scope>NUCLEOTIDE SEQUENCE</scope>
    <source>
        <strain evidence="3">SMH3187-1</strain>
    </source>
</reference>
<evidence type="ECO:0000313" key="3">
    <source>
        <dbReference type="EMBL" id="KAK0749824.1"/>
    </source>
</evidence>
<keyword evidence="2" id="KW-0812">Transmembrane</keyword>
<gene>
    <name evidence="3" type="ORF">B0T18DRAFT_116192</name>
</gene>
<keyword evidence="2" id="KW-0472">Membrane</keyword>
<organism evidence="3 4">
    <name type="scientific">Schizothecium vesticola</name>
    <dbReference type="NCBI Taxonomy" id="314040"/>
    <lineage>
        <taxon>Eukaryota</taxon>
        <taxon>Fungi</taxon>
        <taxon>Dikarya</taxon>
        <taxon>Ascomycota</taxon>
        <taxon>Pezizomycotina</taxon>
        <taxon>Sordariomycetes</taxon>
        <taxon>Sordariomycetidae</taxon>
        <taxon>Sordariales</taxon>
        <taxon>Schizotheciaceae</taxon>
        <taxon>Schizothecium</taxon>
    </lineage>
</organism>
<comment type="caution">
    <text evidence="3">The sequence shown here is derived from an EMBL/GenBank/DDBJ whole genome shotgun (WGS) entry which is preliminary data.</text>
</comment>
<dbReference type="AlphaFoldDB" id="A0AA40F250"/>
<feature type="region of interest" description="Disordered" evidence="1">
    <location>
        <begin position="1"/>
        <end position="24"/>
    </location>
</feature>